<evidence type="ECO:0000256" key="5">
    <source>
        <dbReference type="SAM" id="SignalP"/>
    </source>
</evidence>
<dbReference type="Gene3D" id="2.40.70.10">
    <property type="entry name" value="Acid Proteases"/>
    <property type="match status" value="2"/>
</dbReference>
<feature type="signal peptide" evidence="5">
    <location>
        <begin position="1"/>
        <end position="21"/>
    </location>
</feature>
<dbReference type="InterPro" id="IPR001461">
    <property type="entry name" value="Aspartic_peptidase_A1"/>
</dbReference>
<dbReference type="Proteomes" id="UP001202328">
    <property type="component" value="Unassembled WGS sequence"/>
</dbReference>
<keyword evidence="4 5" id="KW-0732">Signal</keyword>
<name>A0AAD4SY50_9MAGN</name>
<reference evidence="7" key="1">
    <citation type="submission" date="2022-04" db="EMBL/GenBank/DDBJ databases">
        <title>A functionally conserved STORR gene fusion in Papaver species that diverged 16.8 million years ago.</title>
        <authorList>
            <person name="Catania T."/>
        </authorList>
    </citation>
    <scope>NUCLEOTIDE SEQUENCE</scope>
    <source>
        <strain evidence="7">S-188037</strain>
    </source>
</reference>
<dbReference type="Pfam" id="PF14543">
    <property type="entry name" value="TAXi_N"/>
    <property type="match status" value="1"/>
</dbReference>
<keyword evidence="3" id="KW-0964">Secreted</keyword>
<comment type="similarity">
    <text evidence="2">Belongs to the peptidase A1 family.</text>
</comment>
<dbReference type="FunFam" id="2.40.70.10:FF:000041">
    <property type="entry name" value="Basic 7S globulin"/>
    <property type="match status" value="1"/>
</dbReference>
<dbReference type="EMBL" id="JAJJMB010007708">
    <property type="protein sequence ID" value="KAI3928467.1"/>
    <property type="molecule type" value="Genomic_DNA"/>
</dbReference>
<dbReference type="PANTHER" id="PTHR47965">
    <property type="entry name" value="ASPARTYL PROTEASE-RELATED"/>
    <property type="match status" value="1"/>
</dbReference>
<comment type="subcellular location">
    <subcellularLocation>
        <location evidence="1">Secreted</location>
        <location evidence="1">Extracellular space</location>
    </subcellularLocation>
</comment>
<evidence type="ECO:0000256" key="4">
    <source>
        <dbReference type="ARBA" id="ARBA00022729"/>
    </source>
</evidence>
<organism evidence="7 8">
    <name type="scientific">Papaver atlanticum</name>
    <dbReference type="NCBI Taxonomy" id="357466"/>
    <lineage>
        <taxon>Eukaryota</taxon>
        <taxon>Viridiplantae</taxon>
        <taxon>Streptophyta</taxon>
        <taxon>Embryophyta</taxon>
        <taxon>Tracheophyta</taxon>
        <taxon>Spermatophyta</taxon>
        <taxon>Magnoliopsida</taxon>
        <taxon>Ranunculales</taxon>
        <taxon>Papaveraceae</taxon>
        <taxon>Papaveroideae</taxon>
        <taxon>Papaver</taxon>
    </lineage>
</organism>
<feature type="domain" description="Peptidase A1" evidence="6">
    <location>
        <begin position="45"/>
        <end position="407"/>
    </location>
</feature>
<dbReference type="InterPro" id="IPR032799">
    <property type="entry name" value="TAXi_C"/>
</dbReference>
<dbReference type="GO" id="GO:0005576">
    <property type="term" value="C:extracellular region"/>
    <property type="evidence" value="ECO:0007669"/>
    <property type="project" value="UniProtKB-SubCell"/>
</dbReference>
<dbReference type="InterPro" id="IPR032861">
    <property type="entry name" value="TAXi_N"/>
</dbReference>
<evidence type="ECO:0000259" key="6">
    <source>
        <dbReference type="PROSITE" id="PS51767"/>
    </source>
</evidence>
<evidence type="ECO:0000313" key="7">
    <source>
        <dbReference type="EMBL" id="KAI3928467.1"/>
    </source>
</evidence>
<evidence type="ECO:0000256" key="1">
    <source>
        <dbReference type="ARBA" id="ARBA00004239"/>
    </source>
</evidence>
<dbReference type="SUPFAM" id="SSF50630">
    <property type="entry name" value="Acid proteases"/>
    <property type="match status" value="1"/>
</dbReference>
<protein>
    <recommendedName>
        <fullName evidence="6">Peptidase A1 domain-containing protein</fullName>
    </recommendedName>
</protein>
<sequence>MASYSFTCFLLISFLLSHSDAQPFSSSRPRGVVLPFHKDPSTLQYVTEISLGTPKVPISLVLDLGGKLAWIHCGQKQQVDSSSYQPVDCKSPQCLLASSNSVQIPQCCNKTCSISSTNTVTRPTSSGQLGSDVATVQSGYEPGQRPYLWLRGENVTARRFAFGCGTTSLNGLAKGVNGMAGLGRSGLSLVSQFSAAFHFSRKFALDFQFGNVYFGGGHYIQETLRPSFIYTPLISNPYNQDYSTDYYIGVKSIQIDGENVAIHKKLLSINRKNGVGGTKFSTLLPYTAMETSIYKAFTSLYVKRAKAMNITRVASVKPFGACFNSSTMVTSYPEGLVVPHVNLVLTNDVVWRVVGAKSSLKYVNDNELCLGFIDGGLKAGTSIIIGGHQLQDNLLEFDIPRSRVGFSQPLFQLVGPTNQLVVG</sequence>
<evidence type="ECO:0000313" key="8">
    <source>
        <dbReference type="Proteomes" id="UP001202328"/>
    </source>
</evidence>
<proteinExistence type="inferred from homology"/>
<dbReference type="InterPro" id="IPR021109">
    <property type="entry name" value="Peptidase_aspartic_dom_sf"/>
</dbReference>
<dbReference type="GO" id="GO:0004190">
    <property type="term" value="F:aspartic-type endopeptidase activity"/>
    <property type="evidence" value="ECO:0007669"/>
    <property type="project" value="InterPro"/>
</dbReference>
<gene>
    <name evidence="7" type="ORF">MKW98_024068</name>
</gene>
<evidence type="ECO:0000256" key="3">
    <source>
        <dbReference type="ARBA" id="ARBA00022525"/>
    </source>
</evidence>
<comment type="caution">
    <text evidence="7">The sequence shown here is derived from an EMBL/GenBank/DDBJ whole genome shotgun (WGS) entry which is preliminary data.</text>
</comment>
<feature type="chain" id="PRO_5042229582" description="Peptidase A1 domain-containing protein" evidence="5">
    <location>
        <begin position="22"/>
        <end position="423"/>
    </location>
</feature>
<dbReference type="AlphaFoldDB" id="A0AAD4SY50"/>
<accession>A0AAD4SY50</accession>
<keyword evidence="8" id="KW-1185">Reference proteome</keyword>
<dbReference type="PANTHER" id="PTHR47965:SF22">
    <property type="entry name" value="EUKARYOTIC ASPARTYL PROTEASE FAMILY PROTEIN"/>
    <property type="match status" value="1"/>
</dbReference>
<dbReference type="Pfam" id="PF14541">
    <property type="entry name" value="TAXi_C"/>
    <property type="match status" value="1"/>
</dbReference>
<dbReference type="InterPro" id="IPR033121">
    <property type="entry name" value="PEPTIDASE_A1"/>
</dbReference>
<dbReference type="GO" id="GO:0006508">
    <property type="term" value="P:proteolysis"/>
    <property type="evidence" value="ECO:0007669"/>
    <property type="project" value="InterPro"/>
</dbReference>
<dbReference type="PROSITE" id="PS51767">
    <property type="entry name" value="PEPTIDASE_A1"/>
    <property type="match status" value="1"/>
</dbReference>
<evidence type="ECO:0000256" key="2">
    <source>
        <dbReference type="ARBA" id="ARBA00007447"/>
    </source>
</evidence>